<dbReference type="HOGENOM" id="CLU_2044436_0_0_2"/>
<accession>H1YY39</accession>
<dbReference type="AlphaFoldDB" id="H1YY39"/>
<evidence type="ECO:0000313" key="2">
    <source>
        <dbReference type="EMBL" id="EHQ36974.1"/>
    </source>
</evidence>
<dbReference type="EMBL" id="CM001436">
    <property type="protein sequence ID" value="EHQ36974.1"/>
    <property type="molecule type" value="Genomic_DNA"/>
</dbReference>
<dbReference type="Proteomes" id="UP000005741">
    <property type="component" value="Chromosome"/>
</dbReference>
<keyword evidence="3" id="KW-1185">Reference proteome</keyword>
<gene>
    <name evidence="2" type="ORF">Metlim_2941</name>
</gene>
<name>H1YY39_9EURY</name>
<sequence>MDGYQRDNIYSKYYNFVCAIERYRKGKVNKSRKFTVFGIFLILGMVICSVSPVSALKAEATDEQLKVMNEIEGTDITIGEYLQKVWPQFYDELSEEQKEKVNCWKKSWPKSLSENQVSES</sequence>
<proteinExistence type="predicted"/>
<protein>
    <submittedName>
        <fullName evidence="2">Uncharacterized protein</fullName>
    </submittedName>
</protein>
<keyword evidence="1" id="KW-0812">Transmembrane</keyword>
<evidence type="ECO:0000313" key="3">
    <source>
        <dbReference type="Proteomes" id="UP000005741"/>
    </source>
</evidence>
<feature type="transmembrane region" description="Helical" evidence="1">
    <location>
        <begin position="34"/>
        <end position="56"/>
    </location>
</feature>
<organism evidence="2 3">
    <name type="scientific">Methanoplanus limicola DSM 2279</name>
    <dbReference type="NCBI Taxonomy" id="937775"/>
    <lineage>
        <taxon>Archaea</taxon>
        <taxon>Methanobacteriati</taxon>
        <taxon>Methanobacteriota</taxon>
        <taxon>Stenosarchaea group</taxon>
        <taxon>Methanomicrobia</taxon>
        <taxon>Methanomicrobiales</taxon>
        <taxon>Methanomicrobiaceae</taxon>
        <taxon>Methanoplanus</taxon>
    </lineage>
</organism>
<keyword evidence="1" id="KW-0472">Membrane</keyword>
<evidence type="ECO:0000256" key="1">
    <source>
        <dbReference type="SAM" id="Phobius"/>
    </source>
</evidence>
<dbReference type="STRING" id="937775.Metlim_2941"/>
<keyword evidence="1" id="KW-1133">Transmembrane helix</keyword>
<dbReference type="InParanoid" id="H1YY39"/>
<reference evidence="2 3" key="1">
    <citation type="submission" date="2011-10" db="EMBL/GenBank/DDBJ databases">
        <title>The Improved High-Quality Draft genome of Methanoplanus limicola DSM 2279.</title>
        <authorList>
            <consortium name="US DOE Joint Genome Institute (JGI-PGF)"/>
            <person name="Lucas S."/>
            <person name="Copeland A."/>
            <person name="Lapidus A."/>
            <person name="Glavina del Rio T."/>
            <person name="Dalin E."/>
            <person name="Tice H."/>
            <person name="Bruce D."/>
            <person name="Goodwin L."/>
            <person name="Pitluck S."/>
            <person name="Peters L."/>
            <person name="Mikhailova N."/>
            <person name="Lu M."/>
            <person name="Kyrpides N."/>
            <person name="Mavromatis K."/>
            <person name="Ivanova N."/>
            <person name="Markowitz V."/>
            <person name="Cheng J.-F."/>
            <person name="Hugenholtz P."/>
            <person name="Woyke T."/>
            <person name="Wu D."/>
            <person name="Wirth R."/>
            <person name="Brambilla E.-M."/>
            <person name="Klenk H.-P."/>
            <person name="Eisen J.A."/>
        </authorList>
    </citation>
    <scope>NUCLEOTIDE SEQUENCE [LARGE SCALE GENOMIC DNA]</scope>
    <source>
        <strain evidence="2 3">DSM 2279</strain>
    </source>
</reference>